<dbReference type="PANTHER" id="PTHR28006">
    <property type="entry name" value="MONOPOLIN COMPLEX SUBUNIT CSM1"/>
    <property type="match status" value="1"/>
</dbReference>
<evidence type="ECO:0000259" key="3">
    <source>
        <dbReference type="Pfam" id="PF12539"/>
    </source>
</evidence>
<comment type="caution">
    <text evidence="4">The sequence shown here is derived from an EMBL/GenBank/DDBJ whole genome shotgun (WGS) entry which is preliminary data.</text>
</comment>
<dbReference type="GO" id="GO:0033551">
    <property type="term" value="C:monopolin complex"/>
    <property type="evidence" value="ECO:0007669"/>
    <property type="project" value="InterPro"/>
</dbReference>
<feature type="domain" description="Monopolin complex subunit Csm1/Pcs1 C-terminal" evidence="3">
    <location>
        <begin position="230"/>
        <end position="307"/>
    </location>
</feature>
<gene>
    <name evidence="4" type="ORF">A0J61_06910</name>
</gene>
<dbReference type="GO" id="GO:0034506">
    <property type="term" value="C:chromosome, centromeric core domain"/>
    <property type="evidence" value="ECO:0007669"/>
    <property type="project" value="TreeGrafter"/>
</dbReference>
<accession>A0A1C7N7K8</accession>
<dbReference type="EMBL" id="LUGH01000440">
    <property type="protein sequence ID" value="OBZ85041.1"/>
    <property type="molecule type" value="Genomic_DNA"/>
</dbReference>
<dbReference type="CDD" id="cd23787">
    <property type="entry name" value="RWD_CSM1"/>
    <property type="match status" value="1"/>
</dbReference>
<name>A0A1C7N7K8_9FUNG</name>
<evidence type="ECO:0000256" key="1">
    <source>
        <dbReference type="SAM" id="Coils"/>
    </source>
</evidence>
<sequence>MDSAKRPSLDPHSYTGKYARYPQKALQEKRSYKPAIPVYAPERNEFSHGLPTTGGRRRTLQTSEILRVAEEERQADILNQQNAREKLTGNEGIEIKQYREEVEYWKRKADLLERHNKELQKHLEEVQRVRYTDAEAELRNYIEWSDAKDQAFVNLKSEVEQFLQRGERSGLVISKSSFNRPPHAQDYQKLKAAELKIAELEKEIARVPQRAEQNPRSAERNSLLSEKPIISLYEDLTTVVIRGCKEMDGSYIYNCVIAGTTGSFQFTLQVPKDKSRMVNYSPTLDPRRDDFIAILPAFLKEDVEFETENLPIFFWRLSSIMNKN</sequence>
<keyword evidence="5" id="KW-1185">Reference proteome</keyword>
<dbReference type="GO" id="GO:0045144">
    <property type="term" value="P:meiotic sister chromatid segregation"/>
    <property type="evidence" value="ECO:0007669"/>
    <property type="project" value="TreeGrafter"/>
</dbReference>
<dbReference type="Proteomes" id="UP000093000">
    <property type="component" value="Unassembled WGS sequence"/>
</dbReference>
<dbReference type="InterPro" id="IPR020981">
    <property type="entry name" value="Csm1/Pcs1_C"/>
</dbReference>
<dbReference type="Pfam" id="PF12539">
    <property type="entry name" value="Csm1"/>
    <property type="match status" value="1"/>
</dbReference>
<organism evidence="4 5">
    <name type="scientific">Choanephora cucurbitarum</name>
    <dbReference type="NCBI Taxonomy" id="101091"/>
    <lineage>
        <taxon>Eukaryota</taxon>
        <taxon>Fungi</taxon>
        <taxon>Fungi incertae sedis</taxon>
        <taxon>Mucoromycota</taxon>
        <taxon>Mucoromycotina</taxon>
        <taxon>Mucoromycetes</taxon>
        <taxon>Mucorales</taxon>
        <taxon>Mucorineae</taxon>
        <taxon>Choanephoraceae</taxon>
        <taxon>Choanephoroideae</taxon>
        <taxon>Choanephora</taxon>
    </lineage>
</organism>
<reference evidence="4 5" key="1">
    <citation type="submission" date="2016-03" db="EMBL/GenBank/DDBJ databases">
        <title>Choanephora cucurbitarum.</title>
        <authorList>
            <person name="Min B."/>
            <person name="Park H."/>
            <person name="Park J.-H."/>
            <person name="Shin H.-D."/>
            <person name="Choi I.-G."/>
        </authorList>
    </citation>
    <scope>NUCLEOTIDE SEQUENCE [LARGE SCALE GENOMIC DNA]</scope>
    <source>
        <strain evidence="4 5">KUS-F28377</strain>
    </source>
</reference>
<dbReference type="GO" id="GO:1990644">
    <property type="term" value="F:microtubule site clamp"/>
    <property type="evidence" value="ECO:0007669"/>
    <property type="project" value="TreeGrafter"/>
</dbReference>
<proteinExistence type="predicted"/>
<feature type="coiled-coil region" evidence="1">
    <location>
        <begin position="68"/>
        <end position="132"/>
    </location>
</feature>
<evidence type="ECO:0000313" key="4">
    <source>
        <dbReference type="EMBL" id="OBZ85041.1"/>
    </source>
</evidence>
<dbReference type="GO" id="GO:0072686">
    <property type="term" value="C:mitotic spindle"/>
    <property type="evidence" value="ECO:0007669"/>
    <property type="project" value="TreeGrafter"/>
</dbReference>
<dbReference type="Gene3D" id="3.90.1150.80">
    <property type="match status" value="1"/>
</dbReference>
<dbReference type="PANTHER" id="PTHR28006:SF1">
    <property type="entry name" value="MONOPOLIN COMPLEX SUBUNIT CSM1"/>
    <property type="match status" value="1"/>
</dbReference>
<dbReference type="InterPro" id="IPR040349">
    <property type="entry name" value="Csm1/Pcs1"/>
</dbReference>
<dbReference type="InParanoid" id="A0A1C7N7K8"/>
<dbReference type="OrthoDB" id="2431049at2759"/>
<dbReference type="AlphaFoldDB" id="A0A1C7N7K8"/>
<protein>
    <recommendedName>
        <fullName evidence="3">Monopolin complex subunit Csm1/Pcs1 C-terminal domain-containing protein</fullName>
    </recommendedName>
</protein>
<dbReference type="STRING" id="101091.A0A1C7N7K8"/>
<evidence type="ECO:0000256" key="2">
    <source>
        <dbReference type="SAM" id="MobiDB-lite"/>
    </source>
</evidence>
<dbReference type="InterPro" id="IPR038608">
    <property type="entry name" value="Csm1/Pcs1_C_sf"/>
</dbReference>
<dbReference type="GO" id="GO:0005730">
    <property type="term" value="C:nucleolus"/>
    <property type="evidence" value="ECO:0007669"/>
    <property type="project" value="TreeGrafter"/>
</dbReference>
<feature type="coiled-coil region" evidence="1">
    <location>
        <begin position="183"/>
        <end position="210"/>
    </location>
</feature>
<dbReference type="GO" id="GO:0051315">
    <property type="term" value="P:attachment of mitotic spindle microtubules to kinetochore"/>
    <property type="evidence" value="ECO:0007669"/>
    <property type="project" value="TreeGrafter"/>
</dbReference>
<evidence type="ECO:0000313" key="5">
    <source>
        <dbReference type="Proteomes" id="UP000093000"/>
    </source>
</evidence>
<feature type="region of interest" description="Disordered" evidence="2">
    <location>
        <begin position="34"/>
        <end position="58"/>
    </location>
</feature>
<keyword evidence="1" id="KW-0175">Coiled coil</keyword>